<protein>
    <submittedName>
        <fullName evidence="2">PTS system D-sorbitol-specific IIA component, Gut family</fullName>
        <ecNumber evidence="2">2.7.1.69</ecNumber>
    </submittedName>
</protein>
<dbReference type="EMBL" id="CP000436">
    <property type="protein sequence ID" value="ABI24954.1"/>
    <property type="molecule type" value="Genomic_DNA"/>
</dbReference>
<dbReference type="GO" id="GO:0009401">
    <property type="term" value="P:phosphoenolpyruvate-dependent sugar phosphotransferase system"/>
    <property type="evidence" value="ECO:0007669"/>
    <property type="project" value="InterPro"/>
</dbReference>
<keyword evidence="2" id="KW-0808">Transferase</keyword>
<reference evidence="2" key="1">
    <citation type="submission" date="2006-08" db="EMBL/GenBank/DDBJ databases">
        <title>Complete genome sequence of Haemophilus somnus 129PT.</title>
        <authorList>
            <person name="Copeland A."/>
            <person name="Lucas S."/>
            <person name="Lapidus A."/>
            <person name="Barry K."/>
            <person name="Glavina del Rio T."/>
            <person name="Hammon N."/>
            <person name="Dalin E."/>
            <person name="Tice H."/>
            <person name="Pitluck S."/>
            <person name="Brettin T.S."/>
            <person name="Bruce D."/>
            <person name="Challacombe J.F."/>
            <person name="Chertkov O."/>
            <person name="Detter J.C."/>
            <person name="Gilna P."/>
            <person name="Han S."/>
            <person name="Misra M."/>
            <person name="Tapia R."/>
            <person name="Thayer N.N."/>
            <person name="Xie G."/>
            <person name="Inzana T.J."/>
            <person name="Duncan A.J."/>
            <person name="Siddaramppa S."/>
            <person name="Richardson P."/>
        </authorList>
    </citation>
    <scope>NUCLEOTIDE SEQUENCE</scope>
    <source>
        <strain evidence="2">129PT</strain>
    </source>
</reference>
<name>Q0I2V6_HISS1</name>
<dbReference type="InterPro" id="IPR004716">
    <property type="entry name" value="PTS_IIA_glucitol/sorbitol-sp"/>
</dbReference>
<dbReference type="eggNOG" id="COG3731">
    <property type="taxonomic scope" value="Bacteria"/>
</dbReference>
<dbReference type="GO" id="GO:0008982">
    <property type="term" value="F:protein-N(PI)-phosphohistidine-sugar phosphotransferase activity"/>
    <property type="evidence" value="ECO:0007669"/>
    <property type="project" value="InterPro"/>
</dbReference>
<dbReference type="InterPro" id="IPR036665">
    <property type="entry name" value="PTS_IIA_glucitol/sorbitol_sf"/>
</dbReference>
<gene>
    <name evidence="2" type="primary">srlB</name>
    <name evidence="2" type="ordered locus">HS_0677</name>
</gene>
<dbReference type="HOGENOM" id="CLU_138435_2_1_6"/>
<dbReference type="SUPFAM" id="SSF141530">
    <property type="entry name" value="PTSIIA/GutA-like"/>
    <property type="match status" value="1"/>
</dbReference>
<dbReference type="AlphaFoldDB" id="Q0I2V6"/>
<dbReference type="NCBIfam" id="NF007696">
    <property type="entry name" value="PRK10377.1"/>
    <property type="match status" value="1"/>
</dbReference>
<accession>Q0I2V6</accession>
<dbReference type="Pfam" id="PF03829">
    <property type="entry name" value="PTSIIA_gutA"/>
    <property type="match status" value="1"/>
</dbReference>
<organism evidence="2">
    <name type="scientific">Histophilus somni (strain 129Pt)</name>
    <name type="common">Haemophilus somnus</name>
    <dbReference type="NCBI Taxonomy" id="205914"/>
    <lineage>
        <taxon>Bacteria</taxon>
        <taxon>Pseudomonadati</taxon>
        <taxon>Pseudomonadota</taxon>
        <taxon>Gammaproteobacteria</taxon>
        <taxon>Pasteurellales</taxon>
        <taxon>Pasteurellaceae</taxon>
        <taxon>Histophilus</taxon>
    </lineage>
</organism>
<evidence type="ECO:0000313" key="2">
    <source>
        <dbReference type="EMBL" id="ABI24954.1"/>
    </source>
</evidence>
<dbReference type="PANTHER" id="PTHR40398:SF1">
    <property type="entry name" value="PTS SYSTEM GLUCITOL_SORBITOL-SPECIFIC EIIA COMPONENT"/>
    <property type="match status" value="1"/>
</dbReference>
<proteinExistence type="predicted"/>
<dbReference type="KEGG" id="hso:HS_0677"/>
<dbReference type="PROSITE" id="PS51097">
    <property type="entry name" value="PTS_EIIA_TYPE_5"/>
    <property type="match status" value="1"/>
</dbReference>
<dbReference type="GO" id="GO:0016301">
    <property type="term" value="F:kinase activity"/>
    <property type="evidence" value="ECO:0007669"/>
    <property type="project" value="TreeGrafter"/>
</dbReference>
<dbReference type="PANTHER" id="PTHR40398">
    <property type="entry name" value="PTS SYSTEM GLUCITOL/SORBITOL-SPECIFIC EIIA COMPONENT"/>
    <property type="match status" value="1"/>
</dbReference>
<dbReference type="EC" id="2.7.1.69" evidence="2"/>
<evidence type="ECO:0000256" key="1">
    <source>
        <dbReference type="PROSITE-ProRule" id="PRU00420"/>
    </source>
</evidence>
<dbReference type="Gene3D" id="2.40.33.40">
    <property type="entry name" value="Phosphotransferase system, glucitol/sorbitol-specific IIA component"/>
    <property type="match status" value="1"/>
</dbReference>
<dbReference type="GO" id="GO:0005737">
    <property type="term" value="C:cytoplasm"/>
    <property type="evidence" value="ECO:0007669"/>
    <property type="project" value="InterPro"/>
</dbReference>
<feature type="modified residue" description="Phosphohistidine; by HPr" evidence="1">
    <location>
        <position position="43"/>
    </location>
</feature>
<sequence length="121" mass="13162">MTIIYKTTFTKIGNFAHDALNNNMLITFKQNAPADLEDYCFLHNPSELSDALQVGDIAEFDGVEYPITAIGSVASDNLSALGHITFRFDGATEAEFPGSVHVVGVPPKTLMESSILVIKRD</sequence>